<dbReference type="InterPro" id="IPR041698">
    <property type="entry name" value="Methyltransf_25"/>
</dbReference>
<evidence type="ECO:0000256" key="1">
    <source>
        <dbReference type="ARBA" id="ARBA00022679"/>
    </source>
</evidence>
<evidence type="ECO:0000259" key="2">
    <source>
        <dbReference type="Pfam" id="PF13649"/>
    </source>
</evidence>
<dbReference type="AlphaFoldDB" id="A0A420WF35"/>
<dbReference type="InterPro" id="IPR029063">
    <property type="entry name" value="SAM-dependent_MTases_sf"/>
</dbReference>
<proteinExistence type="predicted"/>
<protein>
    <submittedName>
        <fullName evidence="3">Methyltransferase family protein</fullName>
    </submittedName>
</protein>
<dbReference type="GO" id="GO:0032259">
    <property type="term" value="P:methylation"/>
    <property type="evidence" value="ECO:0007669"/>
    <property type="project" value="UniProtKB-KW"/>
</dbReference>
<accession>A0A420WF35</accession>
<dbReference type="CDD" id="cd02440">
    <property type="entry name" value="AdoMet_MTases"/>
    <property type="match status" value="1"/>
</dbReference>
<gene>
    <name evidence="3" type="ORF">DES40_2394</name>
</gene>
<comment type="caution">
    <text evidence="3">The sequence shown here is derived from an EMBL/GenBank/DDBJ whole genome shotgun (WGS) entry which is preliminary data.</text>
</comment>
<evidence type="ECO:0000313" key="3">
    <source>
        <dbReference type="EMBL" id="RKQ69592.1"/>
    </source>
</evidence>
<dbReference type="OrthoDB" id="9765084at2"/>
<dbReference type="SUPFAM" id="SSF53335">
    <property type="entry name" value="S-adenosyl-L-methionine-dependent methyltransferases"/>
    <property type="match status" value="1"/>
</dbReference>
<keyword evidence="3" id="KW-0489">Methyltransferase</keyword>
<evidence type="ECO:0000313" key="4">
    <source>
        <dbReference type="Proteomes" id="UP000282211"/>
    </source>
</evidence>
<sequence length="217" mass="24310">MTSIGDKYDDIAVWWNARHLDSEYGIAPFEKALSYFRSSEALATESLATETLATEDLPSASALDIGCGSGGRFIRRLETHNFAVTGIDASAKMIDLAQDNHPRSKFIHADICDWEDQDSYDFILAWDSLFHLPLCQQKPVLSKLCTWLNKGGILFYSFGDDIGEHEGERWRGHDFTYSSIGIAENLSILMAAGLCPLHLERDQFPEKHAYIIAMKSA</sequence>
<keyword evidence="4" id="KW-1185">Reference proteome</keyword>
<dbReference type="EMBL" id="RBII01000002">
    <property type="protein sequence ID" value="RKQ69592.1"/>
    <property type="molecule type" value="Genomic_DNA"/>
</dbReference>
<dbReference type="Gene3D" id="3.40.50.150">
    <property type="entry name" value="Vaccinia Virus protein VP39"/>
    <property type="match status" value="1"/>
</dbReference>
<dbReference type="PANTHER" id="PTHR43861">
    <property type="entry name" value="TRANS-ACONITATE 2-METHYLTRANSFERASE-RELATED"/>
    <property type="match status" value="1"/>
</dbReference>
<dbReference type="Pfam" id="PF13649">
    <property type="entry name" value="Methyltransf_25"/>
    <property type="match status" value="1"/>
</dbReference>
<dbReference type="Proteomes" id="UP000282211">
    <property type="component" value="Unassembled WGS sequence"/>
</dbReference>
<name>A0A420WF35_9PROT</name>
<dbReference type="RefSeq" id="WP_121102439.1">
    <property type="nucleotide sequence ID" value="NZ_RBII01000002.1"/>
</dbReference>
<feature type="domain" description="Methyltransferase" evidence="2">
    <location>
        <begin position="63"/>
        <end position="152"/>
    </location>
</feature>
<keyword evidence="1 3" id="KW-0808">Transferase</keyword>
<reference evidence="3 4" key="1">
    <citation type="submission" date="2018-10" db="EMBL/GenBank/DDBJ databases">
        <title>Genomic Encyclopedia of Type Strains, Phase IV (KMG-IV): sequencing the most valuable type-strain genomes for metagenomic binning, comparative biology and taxonomic classification.</title>
        <authorList>
            <person name="Goeker M."/>
        </authorList>
    </citation>
    <scope>NUCLEOTIDE SEQUENCE [LARGE SCALE GENOMIC DNA]</scope>
    <source>
        <strain evidence="3 4">DSM 22008</strain>
    </source>
</reference>
<organism evidence="3 4">
    <name type="scientific">Litorimonas taeanensis</name>
    <dbReference type="NCBI Taxonomy" id="568099"/>
    <lineage>
        <taxon>Bacteria</taxon>
        <taxon>Pseudomonadati</taxon>
        <taxon>Pseudomonadota</taxon>
        <taxon>Alphaproteobacteria</taxon>
        <taxon>Maricaulales</taxon>
        <taxon>Robiginitomaculaceae</taxon>
    </lineage>
</organism>
<dbReference type="InParanoid" id="A0A420WF35"/>
<dbReference type="GO" id="GO:0008168">
    <property type="term" value="F:methyltransferase activity"/>
    <property type="evidence" value="ECO:0007669"/>
    <property type="project" value="UniProtKB-KW"/>
</dbReference>